<evidence type="ECO:0000313" key="10">
    <source>
        <dbReference type="EMBL" id="AEU36562.1"/>
    </source>
</evidence>
<dbReference type="PANTHER" id="PTHR30069">
    <property type="entry name" value="TONB-DEPENDENT OUTER MEMBRANE RECEPTOR"/>
    <property type="match status" value="1"/>
</dbReference>
<comment type="subcellular location">
    <subcellularLocation>
        <location evidence="1">Cell outer membrane</location>
        <topology evidence="1">Multi-pass membrane protein</topology>
    </subcellularLocation>
</comment>
<name>G8NVI1_GRAMM</name>
<protein>
    <recommendedName>
        <fullName evidence="9">TonB-dependent transporter Oar-like beta-barrel domain-containing protein</fullName>
    </recommendedName>
</protein>
<evidence type="ECO:0000259" key="9">
    <source>
        <dbReference type="Pfam" id="PF25183"/>
    </source>
</evidence>
<dbReference type="Pfam" id="PF25183">
    <property type="entry name" value="OMP_b-brl_4"/>
    <property type="match status" value="1"/>
</dbReference>
<dbReference type="InterPro" id="IPR008969">
    <property type="entry name" value="CarboxyPept-like_regulatory"/>
</dbReference>
<proteinExistence type="predicted"/>
<keyword evidence="3" id="KW-1134">Transmembrane beta strand</keyword>
<evidence type="ECO:0000256" key="2">
    <source>
        <dbReference type="ARBA" id="ARBA00022448"/>
    </source>
</evidence>
<keyword evidence="2" id="KW-0813">Transport</keyword>
<dbReference type="SUPFAM" id="SSF56935">
    <property type="entry name" value="Porins"/>
    <property type="match status" value="1"/>
</dbReference>
<dbReference type="Pfam" id="PF13620">
    <property type="entry name" value="CarboxypepD_reg"/>
    <property type="match status" value="1"/>
</dbReference>
<evidence type="ECO:0000256" key="4">
    <source>
        <dbReference type="ARBA" id="ARBA00022692"/>
    </source>
</evidence>
<dbReference type="STRING" id="682795.AciX8_2244"/>
<dbReference type="GO" id="GO:0044718">
    <property type="term" value="P:siderophore transmembrane transport"/>
    <property type="evidence" value="ECO:0007669"/>
    <property type="project" value="TreeGrafter"/>
</dbReference>
<evidence type="ECO:0000256" key="7">
    <source>
        <dbReference type="SAM" id="MobiDB-lite"/>
    </source>
</evidence>
<dbReference type="KEGG" id="gma:AciX8_2244"/>
<reference evidence="10 11" key="1">
    <citation type="submission" date="2011-11" db="EMBL/GenBank/DDBJ databases">
        <title>Complete sequence of Granulicella mallensis MP5ACTX8.</title>
        <authorList>
            <consortium name="US DOE Joint Genome Institute"/>
            <person name="Lucas S."/>
            <person name="Copeland A."/>
            <person name="Lapidus A."/>
            <person name="Cheng J.-F."/>
            <person name="Goodwin L."/>
            <person name="Pitluck S."/>
            <person name="Peters L."/>
            <person name="Lu M."/>
            <person name="Detter J.C."/>
            <person name="Han C."/>
            <person name="Tapia R."/>
            <person name="Land M."/>
            <person name="Hauser L."/>
            <person name="Kyrpides N."/>
            <person name="Ivanova N."/>
            <person name="Mikhailova N."/>
            <person name="Pagani I."/>
            <person name="Rawat S."/>
            <person name="Mannisto M."/>
            <person name="Haggblom M."/>
            <person name="Woyke T."/>
        </authorList>
    </citation>
    <scope>NUCLEOTIDE SEQUENCE [LARGE SCALE GENOMIC DNA]</scope>
    <source>
        <strain evidence="11">ATCC BAA-1857 / DSM 23137 / MP5ACTX8</strain>
    </source>
</reference>
<dbReference type="SUPFAM" id="SSF49464">
    <property type="entry name" value="Carboxypeptidase regulatory domain-like"/>
    <property type="match status" value="1"/>
</dbReference>
<keyword evidence="6" id="KW-0998">Cell outer membrane</keyword>
<evidence type="ECO:0000256" key="1">
    <source>
        <dbReference type="ARBA" id="ARBA00004571"/>
    </source>
</evidence>
<evidence type="ECO:0000256" key="6">
    <source>
        <dbReference type="ARBA" id="ARBA00023237"/>
    </source>
</evidence>
<feature type="domain" description="TonB-dependent transporter Oar-like beta-barrel" evidence="9">
    <location>
        <begin position="250"/>
        <end position="1119"/>
    </location>
</feature>
<dbReference type="InterPro" id="IPR039426">
    <property type="entry name" value="TonB-dep_rcpt-like"/>
</dbReference>
<dbReference type="Proteomes" id="UP000007113">
    <property type="component" value="Chromosome"/>
</dbReference>
<dbReference type="Gene3D" id="2.40.170.20">
    <property type="entry name" value="TonB-dependent receptor, beta-barrel domain"/>
    <property type="match status" value="1"/>
</dbReference>
<feature type="signal peptide" evidence="8">
    <location>
        <begin position="1"/>
        <end position="33"/>
    </location>
</feature>
<dbReference type="eggNOG" id="COG4771">
    <property type="taxonomic scope" value="Bacteria"/>
</dbReference>
<feature type="region of interest" description="Disordered" evidence="7">
    <location>
        <begin position="1078"/>
        <end position="1114"/>
    </location>
</feature>
<keyword evidence="5" id="KW-0472">Membrane</keyword>
<accession>G8NVI1</accession>
<evidence type="ECO:0000256" key="5">
    <source>
        <dbReference type="ARBA" id="ARBA00023136"/>
    </source>
</evidence>
<keyword evidence="4" id="KW-0812">Transmembrane</keyword>
<evidence type="ECO:0000256" key="3">
    <source>
        <dbReference type="ARBA" id="ARBA00022452"/>
    </source>
</evidence>
<dbReference type="PANTHER" id="PTHR30069:SF46">
    <property type="entry name" value="OAR PROTEIN"/>
    <property type="match status" value="1"/>
</dbReference>
<dbReference type="EMBL" id="CP003130">
    <property type="protein sequence ID" value="AEU36562.1"/>
    <property type="molecule type" value="Genomic_DNA"/>
</dbReference>
<dbReference type="InterPro" id="IPR057601">
    <property type="entry name" value="Oar-like_b-barrel"/>
</dbReference>
<dbReference type="HOGENOM" id="CLU_006298_0_0_0"/>
<dbReference type="GO" id="GO:0015344">
    <property type="term" value="F:siderophore uptake transmembrane transporter activity"/>
    <property type="evidence" value="ECO:0007669"/>
    <property type="project" value="TreeGrafter"/>
</dbReference>
<keyword evidence="8" id="KW-0732">Signal</keyword>
<evidence type="ECO:0000313" key="11">
    <source>
        <dbReference type="Proteomes" id="UP000007113"/>
    </source>
</evidence>
<feature type="chain" id="PRO_5003512395" description="TonB-dependent transporter Oar-like beta-barrel domain-containing protein" evidence="8">
    <location>
        <begin position="34"/>
        <end position="1126"/>
    </location>
</feature>
<dbReference type="GO" id="GO:0009279">
    <property type="term" value="C:cell outer membrane"/>
    <property type="evidence" value="ECO:0007669"/>
    <property type="project" value="UniProtKB-SubCell"/>
</dbReference>
<gene>
    <name evidence="10" type="ordered locus">AciX8_2244</name>
</gene>
<evidence type="ECO:0000256" key="8">
    <source>
        <dbReference type="SAM" id="SignalP"/>
    </source>
</evidence>
<sequence>MGFIQEKLHMFGKLCGCFIGFCLLLCAGAVAVAQSSATGEVRGTVTDTSNAVIVGATVLLTNIDTGEITQFTTNKDGLYDTVSTPSGHYRIDFSRQGFAPLQRSPITLTVSTITVNAQLHVGSIEEKVVVTGDASLLKTETSDQGTTFDSKTMQQLPQVGQSWDNFTILLPGSAGTATQGGDPAASPGLGVSINGTLPYSSNFLADGASVTLPQSANTDTNTFETISEVNIETSTFSAQYGAGGAVFNQITKSGTNTFHGSAYEYLQNNELNARSYFDDPNTAIPPYHVHVFGGSISGPILKNKMFFYFNTEKTISNTSADEFVTVPTLAERGGDFSDVLGGPALDGNGNQQINPCDGTVILTNQIFDQSTLTTVNGQPCRRAFAGNKIATVDPVANGLQAYYPAPNRPGLTNNYFQVTPVQNPYLTFYGRLDYDITSKNRITFAATSRDNKALYRNELPCPINCQFDDVADHVLLLSDTWTINPTFVNEFRFGFNRQGNWFAPSTLNQGIPQKVGLQYAKADILPDISINGGVGSCCDGLYNSGNYIGVGNSFDPSDVVTLVRGKHVIHFGGEVLRYQNNSVPYGNVQAGEFNFSGVYTQATPSTVGSGFGYADFLLGEVQSWSANNQPVSGARQFSPQMFVQDDYKIRSNLTLNLGLRYQIQSGWSEVHGYEGTFDPTLLNTATGTLGAMWFVGDNGRGQLQKNVYDIFLPRLGFSYSPNSTTVVRGGFGIYSYNWSSDTYGSGVGFGSNSYGSASDQTNGLTPVVSLSGLGSNLPYLKASTSSTAYNGQGVNYNPYHTPVAKSYQYSFGVQHQLPQQIVLNVSYVGSHGTNLSFPHDINQVPQSQLGPNDDPSGRPYPQFEGIGGDTYNAISNYNSLQLEAQRRLASGWSFSANYTWSHFLNDQDSAGWGGHGGTQNYQNGYDPHANYGPSNFDIRNSFKASAVYQLPFGRNRKFLNKNAAVDAVAGGWQLSLIEVAHSGNPFTVTYGGTNLSYSQAGSWRPNLVGNPAVAHRGINGWFNPAAFATAAAGTFGNLGRNTIYGPDLTELNASLGKTFSFTHNVQLQVRIDATNALNHPSFGQPDTNFDDPVDLTDNPGRPTGAGTISSTTVGGRNVQLGGRLSF</sequence>
<dbReference type="AlphaFoldDB" id="G8NVI1"/>
<dbReference type="InterPro" id="IPR036942">
    <property type="entry name" value="Beta-barrel_TonB_sf"/>
</dbReference>
<keyword evidence="11" id="KW-1185">Reference proteome</keyword>
<organism evidence="10 11">
    <name type="scientific">Granulicella mallensis (strain ATCC BAA-1857 / DSM 23137 / MP5ACTX8)</name>
    <dbReference type="NCBI Taxonomy" id="682795"/>
    <lineage>
        <taxon>Bacteria</taxon>
        <taxon>Pseudomonadati</taxon>
        <taxon>Acidobacteriota</taxon>
        <taxon>Terriglobia</taxon>
        <taxon>Terriglobales</taxon>
        <taxon>Acidobacteriaceae</taxon>
        <taxon>Granulicella</taxon>
    </lineage>
</organism>
<dbReference type="Gene3D" id="2.60.40.1120">
    <property type="entry name" value="Carboxypeptidase-like, regulatory domain"/>
    <property type="match status" value="1"/>
</dbReference>